<accession>A0A0W0WUM0</accession>
<proteinExistence type="predicted"/>
<dbReference type="GO" id="GO:0044161">
    <property type="term" value="C:host cell cytoplasmic vesicle"/>
    <property type="evidence" value="ECO:0007669"/>
    <property type="project" value="InterPro"/>
</dbReference>
<gene>
    <name evidence="3" type="ORF">Lnau_1019</name>
</gene>
<comment type="caution">
    <text evidence="3">The sequence shown here is derived from an EMBL/GenBank/DDBJ whole genome shotgun (WGS) entry which is preliminary data.</text>
</comment>
<reference evidence="3 4" key="1">
    <citation type="submission" date="2015-11" db="EMBL/GenBank/DDBJ databases">
        <title>Genomic analysis of 38 Legionella species identifies large and diverse effector repertoires.</title>
        <authorList>
            <person name="Burstein D."/>
            <person name="Amaro F."/>
            <person name="Zusman T."/>
            <person name="Lifshitz Z."/>
            <person name="Cohen O."/>
            <person name="Gilbert J.A."/>
            <person name="Pupko T."/>
            <person name="Shuman H.A."/>
            <person name="Segal G."/>
        </authorList>
    </citation>
    <scope>NUCLEOTIDE SEQUENCE [LARGE SCALE GENOMIC DNA]</scope>
    <source>
        <strain evidence="3 4">ATCC 49506</strain>
    </source>
</reference>
<dbReference type="OrthoDB" id="5639108at2"/>
<dbReference type="Pfam" id="PF14860">
    <property type="entry name" value="DrrA_P4M"/>
    <property type="match status" value="1"/>
</dbReference>
<organism evidence="3 4">
    <name type="scientific">Legionella nautarum</name>
    <dbReference type="NCBI Taxonomy" id="45070"/>
    <lineage>
        <taxon>Bacteria</taxon>
        <taxon>Pseudomonadati</taxon>
        <taxon>Pseudomonadota</taxon>
        <taxon>Gammaproteobacteria</taxon>
        <taxon>Legionellales</taxon>
        <taxon>Legionellaceae</taxon>
        <taxon>Legionella</taxon>
    </lineage>
</organism>
<dbReference type="InterPro" id="IPR028057">
    <property type="entry name" value="DrrA_P4M"/>
</dbReference>
<dbReference type="Proteomes" id="UP000054725">
    <property type="component" value="Unassembled WGS sequence"/>
</dbReference>
<feature type="region of interest" description="Disordered" evidence="1">
    <location>
        <begin position="365"/>
        <end position="389"/>
    </location>
</feature>
<dbReference type="AlphaFoldDB" id="A0A0W0WUM0"/>
<protein>
    <recommendedName>
        <fullName evidence="2">DrrA phosphatidylinositol 4-phosphate binding domain-containing protein</fullName>
    </recommendedName>
</protein>
<dbReference type="GO" id="GO:0031267">
    <property type="term" value="F:small GTPase binding"/>
    <property type="evidence" value="ECO:0007669"/>
    <property type="project" value="InterPro"/>
</dbReference>
<evidence type="ECO:0000256" key="1">
    <source>
        <dbReference type="SAM" id="MobiDB-lite"/>
    </source>
</evidence>
<keyword evidence="4" id="KW-1185">Reference proteome</keyword>
<dbReference type="EMBL" id="LNYO01000013">
    <property type="protein sequence ID" value="KTD36035.1"/>
    <property type="molecule type" value="Genomic_DNA"/>
</dbReference>
<evidence type="ECO:0000259" key="2">
    <source>
        <dbReference type="Pfam" id="PF14860"/>
    </source>
</evidence>
<dbReference type="PATRIC" id="fig|45070.6.peg.1080"/>
<dbReference type="RefSeq" id="WP_058504062.1">
    <property type="nucleotide sequence ID" value="NZ_CAAAIF010000001.1"/>
</dbReference>
<dbReference type="InterPro" id="IPR038346">
    <property type="entry name" value="DrrA_PI4P-bd_sf"/>
</dbReference>
<evidence type="ECO:0000313" key="3">
    <source>
        <dbReference type="EMBL" id="KTD36035.1"/>
    </source>
</evidence>
<dbReference type="Gene3D" id="1.20.1280.280">
    <property type="match status" value="1"/>
</dbReference>
<evidence type="ECO:0000313" key="4">
    <source>
        <dbReference type="Proteomes" id="UP000054725"/>
    </source>
</evidence>
<name>A0A0W0WUM0_9GAMM</name>
<feature type="compositionally biased region" description="Basic residues" evidence="1">
    <location>
        <begin position="368"/>
        <end position="377"/>
    </location>
</feature>
<sequence>MRTIQINAPQKFNACTLISVAVIQAILVAQNQDKLVWNIRRAHTTYQTKYQTEFLNTAKDEDRQGVLEKDAWEKCFPTFFAAPHQQELTAAVTVQMVKDILNNRKSFSISGELDPVFFTANLDAIDAIEKEAGKTIVWSKIQEKELLDMLHLREEVDPSLQGHFLDVVNRLENNQGITIRLQGHTISLTKRDGVYYSYDSSTGYLSYTESIDEITEHLTGKANTQRATTAIITYFLPQKTLRNAHHATQPALNIAHEEDNTQELEIKVKGKEPAIELTREQIHELIENRKTFDETEDGLLSWQQANEALIETITQEISPEQQDTINWNVVSEESLCELLGIPVCSTSGSTREENTQFKMTNDIDTSRKTRQVSHHKKENNSQPLSAHEREIYENPEALTLRKDLSNIIIHISLSTQDYQEHKDRIIDILEKHQETIPEFRVANKTGGDQFTLYVPKIYSKSKINELCNQLTAYMAEHKIIDSGNKTNVAEWITPQINLRLLYVETEYGNDKIDATNETEERQDLARTELKAHGLFSYLSQLFRKHLAYFKQFQGLHYEFATPSISREHSYEAKPSNDMDVKYQKLRGDALKTALLCDFKDSLSEINNADELEETIKDFKEIGGEVTPEYKILAAGQDRFTRMFGIKTSSIAALEAICDDARRRVAAAEGSENITHP</sequence>
<feature type="domain" description="DrrA phosphatidylinositol 4-phosphate binding" evidence="2">
    <location>
        <begin position="565"/>
        <end position="665"/>
    </location>
</feature>